<reference evidence="1 2" key="1">
    <citation type="submission" date="2016-10" db="EMBL/GenBank/DDBJ databases">
        <authorList>
            <person name="de Groot N.N."/>
        </authorList>
    </citation>
    <scope>NUCLEOTIDE SEQUENCE [LARGE SCALE GENOMIC DNA]</scope>
    <source>
        <strain evidence="1 2">CPCC 201354</strain>
    </source>
</reference>
<name>A0A1G8LKG3_9ACTN</name>
<dbReference type="AlphaFoldDB" id="A0A1G8LKG3"/>
<sequence length="45" mass="4891">ITVPGALTKRGGHRHLTTPLAHVEHVLDHPNESGVWDDLWAGQGD</sequence>
<dbReference type="EMBL" id="FNCN01000070">
    <property type="protein sequence ID" value="SDI56105.1"/>
    <property type="molecule type" value="Genomic_DNA"/>
</dbReference>
<keyword evidence="2" id="KW-1185">Reference proteome</keyword>
<gene>
    <name evidence="1" type="ORF">SAMN05421505_1701</name>
</gene>
<evidence type="ECO:0000313" key="1">
    <source>
        <dbReference type="EMBL" id="SDI56105.1"/>
    </source>
</evidence>
<accession>A0A1G8LKG3</accession>
<proteinExistence type="predicted"/>
<dbReference type="Proteomes" id="UP000198923">
    <property type="component" value="Unassembled WGS sequence"/>
</dbReference>
<feature type="non-terminal residue" evidence="1">
    <location>
        <position position="1"/>
    </location>
</feature>
<evidence type="ECO:0000313" key="2">
    <source>
        <dbReference type="Proteomes" id="UP000198923"/>
    </source>
</evidence>
<protein>
    <submittedName>
        <fullName evidence="1">Uncharacterized protein</fullName>
    </submittedName>
</protein>
<organism evidence="1 2">
    <name type="scientific">Sinosporangium album</name>
    <dbReference type="NCBI Taxonomy" id="504805"/>
    <lineage>
        <taxon>Bacteria</taxon>
        <taxon>Bacillati</taxon>
        <taxon>Actinomycetota</taxon>
        <taxon>Actinomycetes</taxon>
        <taxon>Streptosporangiales</taxon>
        <taxon>Streptosporangiaceae</taxon>
        <taxon>Sinosporangium</taxon>
    </lineage>
</organism>